<accession>A0A820DR22</accession>
<dbReference type="EMBL" id="CAJOAZ010011343">
    <property type="protein sequence ID" value="CAF4235720.1"/>
    <property type="molecule type" value="Genomic_DNA"/>
</dbReference>
<dbReference type="AlphaFoldDB" id="A0A820DR22"/>
<evidence type="ECO:0000313" key="1">
    <source>
        <dbReference type="EMBL" id="CAF4235720.1"/>
    </source>
</evidence>
<proteinExistence type="predicted"/>
<evidence type="ECO:0000313" key="2">
    <source>
        <dbReference type="Proteomes" id="UP000663844"/>
    </source>
</evidence>
<sequence length="60" mass="6920">MKINHDLFADGIVEINNDLDHQLKLKIIDDTSNGSIFVEEIVDDPDDKKLLRKLDLYLIP</sequence>
<feature type="non-terminal residue" evidence="1">
    <location>
        <position position="60"/>
    </location>
</feature>
<reference evidence="1" key="1">
    <citation type="submission" date="2021-02" db="EMBL/GenBank/DDBJ databases">
        <authorList>
            <person name="Nowell W R."/>
        </authorList>
    </citation>
    <scope>NUCLEOTIDE SEQUENCE</scope>
</reference>
<name>A0A820DR22_9BILA</name>
<comment type="caution">
    <text evidence="1">The sequence shown here is derived from an EMBL/GenBank/DDBJ whole genome shotgun (WGS) entry which is preliminary data.</text>
</comment>
<organism evidence="1 2">
    <name type="scientific">Adineta steineri</name>
    <dbReference type="NCBI Taxonomy" id="433720"/>
    <lineage>
        <taxon>Eukaryota</taxon>
        <taxon>Metazoa</taxon>
        <taxon>Spiralia</taxon>
        <taxon>Gnathifera</taxon>
        <taxon>Rotifera</taxon>
        <taxon>Eurotatoria</taxon>
        <taxon>Bdelloidea</taxon>
        <taxon>Adinetida</taxon>
        <taxon>Adinetidae</taxon>
        <taxon>Adineta</taxon>
    </lineage>
</organism>
<dbReference type="Proteomes" id="UP000663844">
    <property type="component" value="Unassembled WGS sequence"/>
</dbReference>
<protein>
    <submittedName>
        <fullName evidence="1">Uncharacterized protein</fullName>
    </submittedName>
</protein>
<gene>
    <name evidence="1" type="ORF">OXD698_LOCUS42645</name>
</gene>